<sequence>MLVGIDNDVYNRKGHTWWDSGNPLSFLHGSLGTGRFDYFASVLAQWWGDDATGRSAVDVGCGGGFLAERFAELGLGVVGVDPSEVALAAARDHAAGAGLEIDYRVGSGEALPVEDASADLVYCCDVLEHVDDVDAVLSETARVLRPGGLYVFDTINRTAVSWVVAIKIMQEWRLTRMFDTPIHDWSMCIRPGELTTLMHAHGIRSREIVGLGAAFEEPVARRGHGAGGAGPVAVRGGQPAARLRAGELDRDLVHGYGVKE</sequence>
<dbReference type="InterPro" id="IPR013216">
    <property type="entry name" value="Methyltransf_11"/>
</dbReference>
<dbReference type="PATRIC" id="fig|1273125.3.peg.3211"/>
<dbReference type="SUPFAM" id="SSF53335">
    <property type="entry name" value="S-adenosyl-L-methionine-dependent methyltransferases"/>
    <property type="match status" value="1"/>
</dbReference>
<evidence type="ECO:0000259" key="5">
    <source>
        <dbReference type="Pfam" id="PF08241"/>
    </source>
</evidence>
<dbReference type="NCBIfam" id="TIGR01983">
    <property type="entry name" value="UbiG"/>
    <property type="match status" value="1"/>
</dbReference>
<evidence type="ECO:0000313" key="7">
    <source>
        <dbReference type="Proteomes" id="UP000013525"/>
    </source>
</evidence>
<dbReference type="InterPro" id="IPR029063">
    <property type="entry name" value="SAM-dependent_MTases_sf"/>
</dbReference>
<reference evidence="6 7" key="1">
    <citation type="journal article" date="2013" name="Genome Announc.">
        <title>Draft Genome Sequence of Rhodococcus rhodnii Strain LMG5362, a Symbiont of Rhodnius prolixus (Hemiptera, Reduviidae, Triatominae), the Principle Vector of Trypanosoma cruzi.</title>
        <authorList>
            <person name="Pachebat J.A."/>
            <person name="van Keulen G."/>
            <person name="Whitten M.M."/>
            <person name="Girdwood S."/>
            <person name="Del Sol R."/>
            <person name="Dyson P.J."/>
            <person name="Facey P.D."/>
        </authorList>
    </citation>
    <scope>NUCLEOTIDE SEQUENCE [LARGE SCALE GENOMIC DNA]</scope>
    <source>
        <strain evidence="6 7">LMG 5362</strain>
    </source>
</reference>
<dbReference type="PANTHER" id="PTHR43464:SF19">
    <property type="entry name" value="UBIQUINONE BIOSYNTHESIS O-METHYLTRANSFERASE, MITOCHONDRIAL"/>
    <property type="match status" value="1"/>
</dbReference>
<dbReference type="Gene3D" id="3.40.50.150">
    <property type="entry name" value="Vaccinia Virus protein VP39"/>
    <property type="match status" value="1"/>
</dbReference>
<accession>R7WJ90</accession>
<dbReference type="GO" id="GO:0010420">
    <property type="term" value="F:polyprenyldihydroxybenzoate methyltransferase activity"/>
    <property type="evidence" value="ECO:0007669"/>
    <property type="project" value="InterPro"/>
</dbReference>
<dbReference type="PANTHER" id="PTHR43464">
    <property type="entry name" value="METHYLTRANSFERASE"/>
    <property type="match status" value="1"/>
</dbReference>
<proteinExistence type="predicted"/>
<evidence type="ECO:0000256" key="1">
    <source>
        <dbReference type="ARBA" id="ARBA00022603"/>
    </source>
</evidence>
<dbReference type="RefSeq" id="WP_010839405.1">
    <property type="nucleotide sequence ID" value="NZ_APMY01000096.1"/>
</dbReference>
<comment type="caution">
    <text evidence="6">The sequence shown here is derived from an EMBL/GenBank/DDBJ whole genome shotgun (WGS) entry which is preliminary data.</text>
</comment>
<keyword evidence="6" id="KW-0830">Ubiquinone</keyword>
<organism evidence="6 7">
    <name type="scientific">Rhodococcus rhodnii LMG 5362</name>
    <dbReference type="NCBI Taxonomy" id="1273125"/>
    <lineage>
        <taxon>Bacteria</taxon>
        <taxon>Bacillati</taxon>
        <taxon>Actinomycetota</taxon>
        <taxon>Actinomycetes</taxon>
        <taxon>Mycobacteriales</taxon>
        <taxon>Nocardiaceae</taxon>
        <taxon>Rhodococcus</taxon>
    </lineage>
</organism>
<keyword evidence="2 6" id="KW-0808">Transferase</keyword>
<gene>
    <name evidence="6" type="ORF">Rrhod_3372</name>
</gene>
<keyword evidence="1 6" id="KW-0489">Methyltransferase</keyword>
<keyword evidence="4" id="KW-0949">S-adenosyl-L-methionine</keyword>
<dbReference type="eggNOG" id="COG2227">
    <property type="taxonomic scope" value="Bacteria"/>
</dbReference>
<feature type="domain" description="Methyltransferase type 11" evidence="5">
    <location>
        <begin position="57"/>
        <end position="152"/>
    </location>
</feature>
<dbReference type="Pfam" id="PF08241">
    <property type="entry name" value="Methyltransf_11"/>
    <property type="match status" value="1"/>
</dbReference>
<dbReference type="GO" id="GO:0032259">
    <property type="term" value="P:methylation"/>
    <property type="evidence" value="ECO:0007669"/>
    <property type="project" value="UniProtKB-KW"/>
</dbReference>
<evidence type="ECO:0000256" key="2">
    <source>
        <dbReference type="ARBA" id="ARBA00022679"/>
    </source>
</evidence>
<keyword evidence="3" id="KW-0831">Ubiquinone biosynthesis</keyword>
<dbReference type="AlphaFoldDB" id="R7WJ90"/>
<dbReference type="EMBL" id="APMY01000096">
    <property type="protein sequence ID" value="EOM75315.1"/>
    <property type="molecule type" value="Genomic_DNA"/>
</dbReference>
<dbReference type="CDD" id="cd02440">
    <property type="entry name" value="AdoMet_MTases"/>
    <property type="match status" value="1"/>
</dbReference>
<dbReference type="GO" id="GO:0061542">
    <property type="term" value="F:3-demethylubiquinol 3-O-methyltransferase activity"/>
    <property type="evidence" value="ECO:0007669"/>
    <property type="project" value="InterPro"/>
</dbReference>
<evidence type="ECO:0000313" key="6">
    <source>
        <dbReference type="EMBL" id="EOM75315.1"/>
    </source>
</evidence>
<evidence type="ECO:0000256" key="3">
    <source>
        <dbReference type="ARBA" id="ARBA00022688"/>
    </source>
</evidence>
<dbReference type="InterPro" id="IPR010233">
    <property type="entry name" value="UbiG_MeTrfase"/>
</dbReference>
<keyword evidence="7" id="KW-1185">Reference proteome</keyword>
<dbReference type="Proteomes" id="UP000013525">
    <property type="component" value="Unassembled WGS sequence"/>
</dbReference>
<evidence type="ECO:0000256" key="4">
    <source>
        <dbReference type="ARBA" id="ARBA00022691"/>
    </source>
</evidence>
<name>R7WJ90_9NOCA</name>
<protein>
    <submittedName>
        <fullName evidence="6">3-demethylubiquinone-9 3-O-methyltransferase</fullName>
    </submittedName>
</protein>